<dbReference type="EMBL" id="JAPEVA010000161">
    <property type="protein sequence ID" value="KAJ4395363.1"/>
    <property type="molecule type" value="Genomic_DNA"/>
</dbReference>
<feature type="transmembrane region" description="Helical" evidence="2">
    <location>
        <begin position="186"/>
        <end position="205"/>
    </location>
</feature>
<name>A0A9W8YYE2_9PLEO</name>
<keyword evidence="2" id="KW-0472">Membrane</keyword>
<dbReference type="AlphaFoldDB" id="A0A9W8YYE2"/>
<dbReference type="OrthoDB" id="3757678at2759"/>
<comment type="caution">
    <text evidence="3">The sequence shown here is derived from an EMBL/GenBank/DDBJ whole genome shotgun (WGS) entry which is preliminary data.</text>
</comment>
<keyword evidence="2" id="KW-0812">Transmembrane</keyword>
<reference evidence="3" key="1">
    <citation type="submission" date="2022-10" db="EMBL/GenBank/DDBJ databases">
        <title>Tapping the CABI collections for fungal endophytes: first genome assemblies for Collariella, Neodidymelliopsis, Ascochyta clinopodiicola, Didymella pomorum, Didymosphaeria variabile, Neocosmospora piperis and Neocucurbitaria cava.</title>
        <authorList>
            <person name="Hill R."/>
        </authorList>
    </citation>
    <scope>NUCLEOTIDE SEQUENCE</scope>
    <source>
        <strain evidence="3">IMI 355091</strain>
    </source>
</reference>
<evidence type="ECO:0000256" key="1">
    <source>
        <dbReference type="SAM" id="MobiDB-lite"/>
    </source>
</evidence>
<keyword evidence="4" id="KW-1185">Reference proteome</keyword>
<feature type="transmembrane region" description="Helical" evidence="2">
    <location>
        <begin position="365"/>
        <end position="388"/>
    </location>
</feature>
<feature type="region of interest" description="Disordered" evidence="1">
    <location>
        <begin position="1"/>
        <end position="21"/>
    </location>
</feature>
<dbReference type="Pfam" id="PF20219">
    <property type="entry name" value="DUF6579"/>
    <property type="match status" value="1"/>
</dbReference>
<evidence type="ECO:0000313" key="3">
    <source>
        <dbReference type="EMBL" id="KAJ4395363.1"/>
    </source>
</evidence>
<accession>A0A9W8YYE2</accession>
<evidence type="ECO:0000313" key="4">
    <source>
        <dbReference type="Proteomes" id="UP001140510"/>
    </source>
</evidence>
<protein>
    <submittedName>
        <fullName evidence="3">Uncharacterized protein</fullName>
    </submittedName>
</protein>
<feature type="transmembrane region" description="Helical" evidence="2">
    <location>
        <begin position="331"/>
        <end position="359"/>
    </location>
</feature>
<dbReference type="InterPro" id="IPR046486">
    <property type="entry name" value="DUF6579"/>
</dbReference>
<organism evidence="3 4">
    <name type="scientific">Didymella pomorum</name>
    <dbReference type="NCBI Taxonomy" id="749634"/>
    <lineage>
        <taxon>Eukaryota</taxon>
        <taxon>Fungi</taxon>
        <taxon>Dikarya</taxon>
        <taxon>Ascomycota</taxon>
        <taxon>Pezizomycotina</taxon>
        <taxon>Dothideomycetes</taxon>
        <taxon>Pleosporomycetidae</taxon>
        <taxon>Pleosporales</taxon>
        <taxon>Pleosporineae</taxon>
        <taxon>Didymellaceae</taxon>
        <taxon>Didymella</taxon>
    </lineage>
</organism>
<proteinExistence type="predicted"/>
<keyword evidence="2" id="KW-1133">Transmembrane helix</keyword>
<dbReference type="Proteomes" id="UP001140510">
    <property type="component" value="Unassembled WGS sequence"/>
</dbReference>
<gene>
    <name evidence="3" type="ORF">N0V91_010884</name>
</gene>
<sequence length="416" mass="44527">MGSEESKPSTPETGNFFTRHVTGTAGIQTEIREQGDKYHDMLEPWFNKENGKLQTNIDDVHGTAKLIGIGLSFTSATIALAAVTNVITGIRAQKALNKFYAQVGHDVHAISEAMQTLVSHKEQHEFATHVLQYVQMRNRELAIEERASKTPHYIFVFNGGDEWHPAFTELLESKYGRPADTVCSTWLSIITALLVSLFMTMVSCFSKTPIQVPMTPDLESSHPRLLGVFNNIEVMSNYMSIVRKHVGSEPVFHILMPASSLTVLPDPMALAPELHPLKLEGLICNTTKMPYNHVNMPGAHPDMFKNVVNTADPPPAKAGTSWGRALAAESAAVGAGLGGGVAGAGGTFLAAALTVGFLAAPPAGLVVGAWVAIAGAGAAAGTASALSAKNDVKKGFEKKDKHEEIERVKAINAAVR</sequence>
<evidence type="ECO:0000256" key="2">
    <source>
        <dbReference type="SAM" id="Phobius"/>
    </source>
</evidence>